<keyword evidence="1" id="KW-1133">Transmembrane helix</keyword>
<evidence type="ECO:0000313" key="2">
    <source>
        <dbReference type="EMBL" id="KAF9336263.1"/>
    </source>
</evidence>
<sequence>MIDTTEAWIDLLLQHGPFTVLLGVPALVAIFMIEIRISRLRKLEPPPYGRTELIFWPSQIFISLACLSLVGLVVALGTETADGVWGATFLMLYSWVRALFLNRDEHRYKARSSDTLFLYYLTTITLSVIAIYILHDQAPSLPKLPVPTVVLHLTLFTFFTTLGFVVEAWPRSHTKVQTRAREAEHLSEYDQANLCSRLTYHYIDRIVSLGAQRPLVPADIDHTTPEYLRTRQGLAGVGPRSHHASNGTYTPSFFWTVIRAYRTQVLVAVFLRFVAFRLPFLTPILFRQLLAFITEYHRAANSDGKEGVPALGGGLVIALALFAINMVGTVLGTMALQ</sequence>
<feature type="transmembrane region" description="Helical" evidence="1">
    <location>
        <begin position="146"/>
        <end position="169"/>
    </location>
</feature>
<feature type="transmembrane region" description="Helical" evidence="1">
    <location>
        <begin position="116"/>
        <end position="134"/>
    </location>
</feature>
<feature type="transmembrane region" description="Helical" evidence="1">
    <location>
        <begin position="12"/>
        <end position="33"/>
    </location>
</feature>
<proteinExistence type="predicted"/>
<protein>
    <submittedName>
        <fullName evidence="2">Uncharacterized protein</fullName>
    </submittedName>
</protein>
<dbReference type="AlphaFoldDB" id="A0A9P5SU52"/>
<organism evidence="2 3">
    <name type="scientific">Podila minutissima</name>
    <dbReference type="NCBI Taxonomy" id="64525"/>
    <lineage>
        <taxon>Eukaryota</taxon>
        <taxon>Fungi</taxon>
        <taxon>Fungi incertae sedis</taxon>
        <taxon>Mucoromycota</taxon>
        <taxon>Mortierellomycotina</taxon>
        <taxon>Mortierellomycetes</taxon>
        <taxon>Mortierellales</taxon>
        <taxon>Mortierellaceae</taxon>
        <taxon>Podila</taxon>
    </lineage>
</organism>
<name>A0A9P5SU52_9FUNG</name>
<accession>A0A9P5SU52</accession>
<feature type="transmembrane region" description="Helical" evidence="1">
    <location>
        <begin position="310"/>
        <end position="336"/>
    </location>
</feature>
<keyword evidence="3" id="KW-1185">Reference proteome</keyword>
<feature type="transmembrane region" description="Helical" evidence="1">
    <location>
        <begin position="265"/>
        <end position="290"/>
    </location>
</feature>
<feature type="transmembrane region" description="Helical" evidence="1">
    <location>
        <begin position="53"/>
        <end position="77"/>
    </location>
</feature>
<evidence type="ECO:0000256" key="1">
    <source>
        <dbReference type="SAM" id="Phobius"/>
    </source>
</evidence>
<dbReference type="Proteomes" id="UP000696485">
    <property type="component" value="Unassembled WGS sequence"/>
</dbReference>
<feature type="transmembrane region" description="Helical" evidence="1">
    <location>
        <begin position="83"/>
        <end position="100"/>
    </location>
</feature>
<keyword evidence="1" id="KW-0812">Transmembrane</keyword>
<reference evidence="2" key="1">
    <citation type="journal article" date="2020" name="Fungal Divers.">
        <title>Resolving the Mortierellaceae phylogeny through synthesis of multi-gene phylogenetics and phylogenomics.</title>
        <authorList>
            <person name="Vandepol N."/>
            <person name="Liber J."/>
            <person name="Desiro A."/>
            <person name="Na H."/>
            <person name="Kennedy M."/>
            <person name="Barry K."/>
            <person name="Grigoriev I.V."/>
            <person name="Miller A.N."/>
            <person name="O'Donnell K."/>
            <person name="Stajich J.E."/>
            <person name="Bonito G."/>
        </authorList>
    </citation>
    <scope>NUCLEOTIDE SEQUENCE</scope>
    <source>
        <strain evidence="2">NVP1</strain>
    </source>
</reference>
<keyword evidence="1" id="KW-0472">Membrane</keyword>
<dbReference type="EMBL" id="JAAAUY010000066">
    <property type="protein sequence ID" value="KAF9336263.1"/>
    <property type="molecule type" value="Genomic_DNA"/>
</dbReference>
<evidence type="ECO:0000313" key="3">
    <source>
        <dbReference type="Proteomes" id="UP000696485"/>
    </source>
</evidence>
<feature type="non-terminal residue" evidence="2">
    <location>
        <position position="337"/>
    </location>
</feature>
<gene>
    <name evidence="2" type="ORF">BG006_009219</name>
</gene>
<comment type="caution">
    <text evidence="2">The sequence shown here is derived from an EMBL/GenBank/DDBJ whole genome shotgun (WGS) entry which is preliminary data.</text>
</comment>